<dbReference type="Proteomes" id="UP000030641">
    <property type="component" value="Unassembled WGS sequence"/>
</dbReference>
<dbReference type="PANTHER" id="PTHR31014">
    <property type="entry name" value="MITOCHONDRIAL TRANSLATION SYSTEM COMPONENT PET127-RELATED"/>
    <property type="match status" value="1"/>
</dbReference>
<dbReference type="RefSeq" id="XP_013344586.1">
    <property type="nucleotide sequence ID" value="XM_013489132.1"/>
</dbReference>
<dbReference type="EMBL" id="KL584757">
    <property type="protein sequence ID" value="KEQ96135.1"/>
    <property type="molecule type" value="Genomic_DNA"/>
</dbReference>
<dbReference type="GeneID" id="25366322"/>
<evidence type="ECO:0000313" key="2">
    <source>
        <dbReference type="EMBL" id="KEQ96135.1"/>
    </source>
</evidence>
<evidence type="ECO:0000313" key="3">
    <source>
        <dbReference type="Proteomes" id="UP000030641"/>
    </source>
</evidence>
<name>A0A074YEJ1_AURSE</name>
<dbReference type="STRING" id="1043005.A0A074YEJ1"/>
<feature type="compositionally biased region" description="Basic and acidic residues" evidence="1">
    <location>
        <begin position="160"/>
        <end position="187"/>
    </location>
</feature>
<feature type="compositionally biased region" description="Basic residues" evidence="1">
    <location>
        <begin position="134"/>
        <end position="148"/>
    </location>
</feature>
<feature type="compositionally biased region" description="Basic and acidic residues" evidence="1">
    <location>
        <begin position="44"/>
        <end position="61"/>
    </location>
</feature>
<protein>
    <recommendedName>
        <fullName evidence="4">Pet127-domain-containing protein</fullName>
    </recommendedName>
</protein>
<dbReference type="InParanoid" id="A0A074YEJ1"/>
<dbReference type="HOGENOM" id="CLU_003477_1_1_1"/>
<proteinExistence type="predicted"/>
<evidence type="ECO:0000256" key="1">
    <source>
        <dbReference type="SAM" id="MobiDB-lite"/>
    </source>
</evidence>
<dbReference type="OMA" id="PEAYHYS"/>
<sequence length="978" mass="110917">MPSWSVKGVRPLRPLLTNNSFTCSPCRLRLFSTNTSRPLRHSTRLLDQKDKDDLKTAKDESLDPESMWPFGRGDLIKSDLSNQTAQAKDEGPKHEEAKDEGTKHEEANEGADDEGVKDEDTRDSEPSVQGGLSRRQRSVLVRKTRKGLQSRTHALQRYPQRHDKSEEQHKDTLEGLNFPKKDAKGTESSENASKSTGFFDNGLASVVQPKNDVEETAPSQSTTHNDLFKSLLPTSHDSQTTDDRPKSIYDFFKSSNAPNVPSVYDGGALQSLRDAMMSIKSDPILIPKRKQLSRPRNKRRRFVNAAAPQTAERIAKRGRKREADERRAHKLLSAGVKTMDASSVKMQRLKVDQPPVPRVHHGLDRVLFNQGVHQLQDPRSKVYNFDPYLQKIMPVTEFDYDALSAYKTSSQDDFLSAFAKEHGKKYVGSTSSMTSTLAHFHYLLSAWRKINIGMFSRHFPDTLQSFTALNRTPTAIFLRRKGDTYAIDADKEFDGANVLMLLGRSMEKLLTLPVSEFERYRKNKSEGISEAERNKPESFHYSSLGDFLLRSQLDAHDERLPGTGMFDLKTRAVLPVRMQSSNHEPMTGYEITQTQGQYESFEREYYDMMRSTALKYSLQARMGHMDGIFVAYHNVKRIFGFQYISLEELDRALHGQSDRTLGNQEFNLSIGLLNEVFNKATEKFPDQSIRFHFETKDAETLPSMHIYAEPMSEEEIDTIQNSQKAKIAEWDRALRDPNLKPSEGPADELVTEHEDDGLGDSTSDLMHTSITSTESESEQSSEMLAQEPETDVTPEAQITKKDRFVQEIEAISSTSEATPKSDDSGKPLLGMILTVRSKVNGIHVDRPEFLRKHHDWSIEYSLTELTSAQAWVQYRGAKGRRRKIYEKLNKPDKTNPDNSEATYNEQYITMLKDLSEKGSKMRAKLDQAAENKPTVVLGSSRIEGAANPSMNTDDVSIESVDDYLAWLYAEKSRFGEEV</sequence>
<dbReference type="OrthoDB" id="10249045at2759"/>
<feature type="compositionally biased region" description="Acidic residues" evidence="1">
    <location>
        <begin position="108"/>
        <end position="117"/>
    </location>
</feature>
<feature type="compositionally biased region" description="Polar residues" evidence="1">
    <location>
        <begin position="188"/>
        <end position="198"/>
    </location>
</feature>
<feature type="region of interest" description="Disordered" evidence="1">
    <location>
        <begin position="734"/>
        <end position="793"/>
    </location>
</feature>
<accession>A0A074YEJ1</accession>
<dbReference type="InterPro" id="IPR013943">
    <property type="entry name" value="Pet127"/>
</dbReference>
<dbReference type="GO" id="GO:0005740">
    <property type="term" value="C:mitochondrial envelope"/>
    <property type="evidence" value="ECO:0007669"/>
    <property type="project" value="TreeGrafter"/>
</dbReference>
<feature type="region of interest" description="Disordered" evidence="1">
    <location>
        <begin position="41"/>
        <end position="243"/>
    </location>
</feature>
<evidence type="ECO:0008006" key="4">
    <source>
        <dbReference type="Google" id="ProtNLM"/>
    </source>
</evidence>
<keyword evidence="3" id="KW-1185">Reference proteome</keyword>
<gene>
    <name evidence="2" type="ORF">AUEXF2481DRAFT_39216</name>
</gene>
<dbReference type="PANTHER" id="PTHR31014:SF0">
    <property type="entry name" value="MITOCHONDRIAL TRANSLATION SYSTEM COMPONENT PET127-RELATED"/>
    <property type="match status" value="1"/>
</dbReference>
<dbReference type="GO" id="GO:0000964">
    <property type="term" value="P:mitochondrial RNA 5'-end processing"/>
    <property type="evidence" value="ECO:0007669"/>
    <property type="project" value="TreeGrafter"/>
</dbReference>
<feature type="compositionally biased region" description="Low complexity" evidence="1">
    <location>
        <begin position="768"/>
        <end position="782"/>
    </location>
</feature>
<organism evidence="2 3">
    <name type="scientific">Aureobasidium subglaciale (strain EXF-2481)</name>
    <name type="common">Aureobasidium pullulans var. subglaciale</name>
    <dbReference type="NCBI Taxonomy" id="1043005"/>
    <lineage>
        <taxon>Eukaryota</taxon>
        <taxon>Fungi</taxon>
        <taxon>Dikarya</taxon>
        <taxon>Ascomycota</taxon>
        <taxon>Pezizomycotina</taxon>
        <taxon>Dothideomycetes</taxon>
        <taxon>Dothideomycetidae</taxon>
        <taxon>Dothideales</taxon>
        <taxon>Saccotheciaceae</taxon>
        <taxon>Aureobasidium</taxon>
    </lineage>
</organism>
<reference evidence="2 3" key="1">
    <citation type="journal article" date="2014" name="BMC Genomics">
        <title>Genome sequencing of four Aureobasidium pullulans varieties: biotechnological potential, stress tolerance, and description of new species.</title>
        <authorList>
            <person name="Gostin Ar C."/>
            <person name="Ohm R.A."/>
            <person name="Kogej T."/>
            <person name="Sonjak S."/>
            <person name="Turk M."/>
            <person name="Zajc J."/>
            <person name="Zalar P."/>
            <person name="Grube M."/>
            <person name="Sun H."/>
            <person name="Han J."/>
            <person name="Sharma A."/>
            <person name="Chiniquy J."/>
            <person name="Ngan C.Y."/>
            <person name="Lipzen A."/>
            <person name="Barry K."/>
            <person name="Grigoriev I.V."/>
            <person name="Gunde-Cimerman N."/>
        </authorList>
    </citation>
    <scope>NUCLEOTIDE SEQUENCE [LARGE SCALE GENOMIC DNA]</scope>
    <source>
        <strain evidence="2 3">EXF-2481</strain>
    </source>
</reference>
<feature type="compositionally biased region" description="Basic and acidic residues" evidence="1">
    <location>
        <begin position="87"/>
        <end position="107"/>
    </location>
</feature>
<dbReference type="Pfam" id="PF08634">
    <property type="entry name" value="Pet127"/>
    <property type="match status" value="1"/>
</dbReference>
<dbReference type="AlphaFoldDB" id="A0A074YEJ1"/>